<dbReference type="Pfam" id="PF19300">
    <property type="entry name" value="BPD_transp_1_N"/>
    <property type="match status" value="1"/>
</dbReference>
<keyword evidence="2" id="KW-0813">Transport</keyword>
<name>X1UX68_9ZZZZ</name>
<keyword evidence="3" id="KW-1003">Cell membrane</keyword>
<evidence type="ECO:0000256" key="4">
    <source>
        <dbReference type="SAM" id="Phobius"/>
    </source>
</evidence>
<evidence type="ECO:0000256" key="2">
    <source>
        <dbReference type="ARBA" id="ARBA00022448"/>
    </source>
</evidence>
<feature type="transmembrane region" description="Helical" evidence="4">
    <location>
        <begin position="12"/>
        <end position="32"/>
    </location>
</feature>
<sequence>MKLGSFLLKRLLLSIFVIFGLSIVIFIIARVVPGDPARMALGPRAPEEVVQRLRQEMYLDKALPEQYFYWIKGVSTGDFGRSLVTKRAVSEDIK</sequence>
<feature type="domain" description="ABC transporter type 1 GsiC-like N-terminal" evidence="5">
    <location>
        <begin position="5"/>
        <end position="78"/>
    </location>
</feature>
<keyword evidence="4" id="KW-1133">Transmembrane helix</keyword>
<organism evidence="6">
    <name type="scientific">marine sediment metagenome</name>
    <dbReference type="NCBI Taxonomy" id="412755"/>
    <lineage>
        <taxon>unclassified sequences</taxon>
        <taxon>metagenomes</taxon>
        <taxon>ecological metagenomes</taxon>
    </lineage>
</organism>
<comment type="subcellular location">
    <subcellularLocation>
        <location evidence="1">Cell membrane</location>
        <topology evidence="1">Multi-pass membrane protein</topology>
    </subcellularLocation>
</comment>
<dbReference type="InterPro" id="IPR045621">
    <property type="entry name" value="BPD_transp_1_N"/>
</dbReference>
<dbReference type="PANTHER" id="PTHR43163">
    <property type="entry name" value="DIPEPTIDE TRANSPORT SYSTEM PERMEASE PROTEIN DPPB-RELATED"/>
    <property type="match status" value="1"/>
</dbReference>
<evidence type="ECO:0000256" key="1">
    <source>
        <dbReference type="ARBA" id="ARBA00004651"/>
    </source>
</evidence>
<protein>
    <recommendedName>
        <fullName evidence="5">ABC transporter type 1 GsiC-like N-terminal domain-containing protein</fullName>
    </recommendedName>
</protein>
<gene>
    <name evidence="6" type="ORF">S12H4_45314</name>
</gene>
<accession>X1UX68</accession>
<dbReference type="GO" id="GO:0005886">
    <property type="term" value="C:plasma membrane"/>
    <property type="evidence" value="ECO:0007669"/>
    <property type="project" value="UniProtKB-SubCell"/>
</dbReference>
<proteinExistence type="predicted"/>
<evidence type="ECO:0000256" key="3">
    <source>
        <dbReference type="ARBA" id="ARBA00022475"/>
    </source>
</evidence>
<keyword evidence="4" id="KW-0472">Membrane</keyword>
<feature type="non-terminal residue" evidence="6">
    <location>
        <position position="94"/>
    </location>
</feature>
<dbReference type="PANTHER" id="PTHR43163:SF6">
    <property type="entry name" value="DIPEPTIDE TRANSPORT SYSTEM PERMEASE PROTEIN DPPB-RELATED"/>
    <property type="match status" value="1"/>
</dbReference>
<evidence type="ECO:0000259" key="5">
    <source>
        <dbReference type="Pfam" id="PF19300"/>
    </source>
</evidence>
<comment type="caution">
    <text evidence="6">The sequence shown here is derived from an EMBL/GenBank/DDBJ whole genome shotgun (WGS) entry which is preliminary data.</text>
</comment>
<dbReference type="AlphaFoldDB" id="X1UX68"/>
<keyword evidence="4" id="KW-0812">Transmembrane</keyword>
<evidence type="ECO:0000313" key="6">
    <source>
        <dbReference type="EMBL" id="GAJ08197.1"/>
    </source>
</evidence>
<dbReference type="EMBL" id="BARW01028007">
    <property type="protein sequence ID" value="GAJ08197.1"/>
    <property type="molecule type" value="Genomic_DNA"/>
</dbReference>
<reference evidence="6" key="1">
    <citation type="journal article" date="2014" name="Front. Microbiol.">
        <title>High frequency of phylogenetically diverse reductive dehalogenase-homologous genes in deep subseafloor sedimentary metagenomes.</title>
        <authorList>
            <person name="Kawai M."/>
            <person name="Futagami T."/>
            <person name="Toyoda A."/>
            <person name="Takaki Y."/>
            <person name="Nishi S."/>
            <person name="Hori S."/>
            <person name="Arai W."/>
            <person name="Tsubouchi T."/>
            <person name="Morono Y."/>
            <person name="Uchiyama I."/>
            <person name="Ito T."/>
            <person name="Fujiyama A."/>
            <person name="Inagaki F."/>
            <person name="Takami H."/>
        </authorList>
    </citation>
    <scope>NUCLEOTIDE SEQUENCE</scope>
    <source>
        <strain evidence="6">Expedition CK06-06</strain>
    </source>
</reference>